<sequence length="306" mass="34245">MTFPKPLNTIFGKILVGLVAVYVLYVAVIGLFSTTCPAGFTPPKAEDIQDDKTRAMVMAEATVHSLDNELHSVFGWIPNDLFFVPKILDNIVNYQKGVIYATRPASDIIAKTVSRYGKNDTLDQRLVDATSRSFVYSDEVWGFWFIYDTEGKYKQGVQNWRSWAASVDSGVKNAGVYNVKSDDVYLILKYCNQMLEYALGYLNKENIKHYESDNYVYFAKGVSSVVEDILRGLVAVDSSVVQRGGQENVDAALKRLSFVRDFNPWYVVAGGNDTGDAMLPNHVAAIARHIDVASNRINDIMQSMEK</sequence>
<evidence type="ECO:0000313" key="2">
    <source>
        <dbReference type="EMBL" id="SKA70417.1"/>
    </source>
</evidence>
<organism evidence="2 3">
    <name type="scientific">Succinivibrio dextrinosolvens DSM 3072</name>
    <dbReference type="NCBI Taxonomy" id="1123324"/>
    <lineage>
        <taxon>Bacteria</taxon>
        <taxon>Pseudomonadati</taxon>
        <taxon>Pseudomonadota</taxon>
        <taxon>Gammaproteobacteria</taxon>
        <taxon>Aeromonadales</taxon>
        <taxon>Succinivibrionaceae</taxon>
        <taxon>Succinivibrio</taxon>
    </lineage>
</organism>
<evidence type="ECO:0000256" key="1">
    <source>
        <dbReference type="SAM" id="Phobius"/>
    </source>
</evidence>
<keyword evidence="1" id="KW-0812">Transmembrane</keyword>
<evidence type="ECO:0000313" key="3">
    <source>
        <dbReference type="Proteomes" id="UP000242432"/>
    </source>
</evidence>
<reference evidence="3" key="1">
    <citation type="submission" date="2017-02" db="EMBL/GenBank/DDBJ databases">
        <authorList>
            <person name="Varghese N."/>
            <person name="Submissions S."/>
        </authorList>
    </citation>
    <scope>NUCLEOTIDE SEQUENCE [LARGE SCALE GENOMIC DNA]</scope>
    <source>
        <strain evidence="3">DSM 3072</strain>
    </source>
</reference>
<keyword evidence="1" id="KW-1133">Transmembrane helix</keyword>
<dbReference type="STRING" id="83771.SAMN02910357_02052"/>
<protein>
    <submittedName>
        <fullName evidence="2">Uncharacterized protein</fullName>
    </submittedName>
</protein>
<dbReference type="Pfam" id="PF10095">
    <property type="entry name" value="DUF2333"/>
    <property type="match status" value="1"/>
</dbReference>
<gene>
    <name evidence="2" type="ORF">SAMN02745213_02325</name>
</gene>
<dbReference type="InterPro" id="IPR016936">
    <property type="entry name" value="UCP029693"/>
</dbReference>
<accession>A0A1T4VZN4</accession>
<proteinExistence type="predicted"/>
<dbReference type="AlphaFoldDB" id="A0A1T4VZN4"/>
<keyword evidence="3" id="KW-1185">Reference proteome</keyword>
<dbReference type="RefSeq" id="WP_078929587.1">
    <property type="nucleotide sequence ID" value="NZ_FUXX01000071.1"/>
</dbReference>
<dbReference type="EMBL" id="FUXX01000071">
    <property type="protein sequence ID" value="SKA70417.1"/>
    <property type="molecule type" value="Genomic_DNA"/>
</dbReference>
<keyword evidence="1" id="KW-0472">Membrane</keyword>
<feature type="transmembrane region" description="Helical" evidence="1">
    <location>
        <begin position="12"/>
        <end position="32"/>
    </location>
</feature>
<name>A0A1T4VZN4_9GAMM</name>
<dbReference type="Proteomes" id="UP000242432">
    <property type="component" value="Unassembled WGS sequence"/>
</dbReference>